<gene>
    <name evidence="1" type="ORF">EJV47_09425</name>
</gene>
<sequence length="91" mass="10152">MIQARRLLLRLLCWPLLSGGRAGRVGWALGLMLLLLAGCAKPPARQYRIGFSQCTNGDAWRLAMVAGMKKELSFYPEVSFRIKDAKDNSAR</sequence>
<dbReference type="Gene3D" id="3.40.50.2300">
    <property type="match status" value="1"/>
</dbReference>
<evidence type="ECO:0000313" key="1">
    <source>
        <dbReference type="EMBL" id="RTQ50828.1"/>
    </source>
</evidence>
<protein>
    <recommendedName>
        <fullName evidence="3">ABC transporter substrate-binding protein</fullName>
    </recommendedName>
</protein>
<evidence type="ECO:0000313" key="2">
    <source>
        <dbReference type="Proteomes" id="UP000282184"/>
    </source>
</evidence>
<proteinExistence type="predicted"/>
<name>A0A431U5D3_9BACT</name>
<reference evidence="1 2" key="1">
    <citation type="submission" date="2018-12" db="EMBL/GenBank/DDBJ databases">
        <title>Hymenobacter gummosus sp. nov., isolated from a spring.</title>
        <authorList>
            <person name="Nie L."/>
        </authorList>
    </citation>
    <scope>NUCLEOTIDE SEQUENCE [LARGE SCALE GENOMIC DNA]</scope>
    <source>
        <strain evidence="1 2">KCTC 52166</strain>
    </source>
</reference>
<dbReference type="RefSeq" id="WP_126692893.1">
    <property type="nucleotide sequence ID" value="NZ_RXOF01000004.1"/>
</dbReference>
<evidence type="ECO:0008006" key="3">
    <source>
        <dbReference type="Google" id="ProtNLM"/>
    </source>
</evidence>
<dbReference type="EMBL" id="RXOF01000004">
    <property type="protein sequence ID" value="RTQ50828.1"/>
    <property type="molecule type" value="Genomic_DNA"/>
</dbReference>
<organism evidence="1 2">
    <name type="scientific">Hymenobacter gummosus</name>
    <dbReference type="NCBI Taxonomy" id="1776032"/>
    <lineage>
        <taxon>Bacteria</taxon>
        <taxon>Pseudomonadati</taxon>
        <taxon>Bacteroidota</taxon>
        <taxon>Cytophagia</taxon>
        <taxon>Cytophagales</taxon>
        <taxon>Hymenobacteraceae</taxon>
        <taxon>Hymenobacter</taxon>
    </lineage>
</organism>
<dbReference type="OrthoDB" id="358279at2"/>
<comment type="caution">
    <text evidence="1">The sequence shown here is derived from an EMBL/GenBank/DDBJ whole genome shotgun (WGS) entry which is preliminary data.</text>
</comment>
<dbReference type="AlphaFoldDB" id="A0A431U5D3"/>
<keyword evidence="2" id="KW-1185">Reference proteome</keyword>
<dbReference type="Proteomes" id="UP000282184">
    <property type="component" value="Unassembled WGS sequence"/>
</dbReference>
<accession>A0A431U5D3</accession>